<keyword evidence="1" id="KW-0472">Membrane</keyword>
<evidence type="ECO:0000313" key="2">
    <source>
        <dbReference type="EMBL" id="CVI62911.1"/>
    </source>
</evidence>
<comment type="caution">
    <text evidence="2">The sequence shown here is derived from an EMBL/GenBank/DDBJ whole genome shotgun (WGS) entry which is preliminary data.</text>
</comment>
<protein>
    <submittedName>
        <fullName evidence="2">Uncharacterized protein</fullName>
    </submittedName>
</protein>
<accession>A0A1S7U8J9</accession>
<keyword evidence="1" id="KW-0812">Transmembrane</keyword>
<dbReference type="Proteomes" id="UP000192140">
    <property type="component" value="Unassembled WGS sequence"/>
</dbReference>
<dbReference type="EMBL" id="FCNP01000049">
    <property type="protein sequence ID" value="CVI62911.1"/>
    <property type="molecule type" value="Genomic_DNA"/>
</dbReference>
<evidence type="ECO:0000313" key="3">
    <source>
        <dbReference type="Proteomes" id="UP000192140"/>
    </source>
</evidence>
<feature type="transmembrane region" description="Helical" evidence="1">
    <location>
        <begin position="26"/>
        <end position="44"/>
    </location>
</feature>
<proteinExistence type="predicted"/>
<reference evidence="2" key="1">
    <citation type="submission" date="2016-01" db="EMBL/GenBank/DDBJ databases">
        <authorList>
            <person name="Regsiter A."/>
            <person name="william w."/>
        </authorList>
    </citation>
    <scope>NUCLEOTIDE SEQUENCE</scope>
    <source>
        <strain evidence="2">NCPPB 1641</strain>
    </source>
</reference>
<dbReference type="AlphaFoldDB" id="A0A1S7U8J9"/>
<keyword evidence="3" id="KW-1185">Reference proteome</keyword>
<evidence type="ECO:0000256" key="1">
    <source>
        <dbReference type="SAM" id="Phobius"/>
    </source>
</evidence>
<keyword evidence="1" id="KW-1133">Transmembrane helix</keyword>
<sequence>MDILGLGVSPPEPSWGRMLVAQSQSWGAQVASALSFLMIAIFAFSSSDIISRKT</sequence>
<organism evidence="2 3">
    <name type="scientific">Agrobacterium deltaense NCPPB 1641</name>
    <dbReference type="NCBI Taxonomy" id="1183425"/>
    <lineage>
        <taxon>Bacteria</taxon>
        <taxon>Pseudomonadati</taxon>
        <taxon>Pseudomonadota</taxon>
        <taxon>Alphaproteobacteria</taxon>
        <taxon>Hyphomicrobiales</taxon>
        <taxon>Rhizobiaceae</taxon>
        <taxon>Rhizobium/Agrobacterium group</taxon>
        <taxon>Agrobacterium</taxon>
    </lineage>
</organism>
<name>A0A1S7U8J9_9HYPH</name>
<gene>
    <name evidence="2" type="ORF">AGR7A_pAt20017</name>
</gene>